<evidence type="ECO:0000256" key="3">
    <source>
        <dbReference type="ARBA" id="ARBA00022448"/>
    </source>
</evidence>
<evidence type="ECO:0000313" key="13">
    <source>
        <dbReference type="Proteomes" id="UP000069526"/>
    </source>
</evidence>
<proteinExistence type="inferred from homology"/>
<dbReference type="Pfam" id="PF25887">
    <property type="entry name" value="HB_LcnD"/>
    <property type="match status" value="1"/>
</dbReference>
<protein>
    <submittedName>
        <fullName evidence="12">Transport protein ComB</fullName>
    </submittedName>
</protein>
<evidence type="ECO:0000256" key="7">
    <source>
        <dbReference type="SAM" id="Coils"/>
    </source>
</evidence>
<dbReference type="InterPro" id="IPR058794">
    <property type="entry name" value="HB_LcnD"/>
</dbReference>
<organism evidence="12 13">
    <name type="scientific">Streptococcus suis</name>
    <dbReference type="NCBI Taxonomy" id="1307"/>
    <lineage>
        <taxon>Bacteria</taxon>
        <taxon>Bacillati</taxon>
        <taxon>Bacillota</taxon>
        <taxon>Bacilli</taxon>
        <taxon>Lactobacillales</taxon>
        <taxon>Streptococcaceae</taxon>
        <taxon>Streptococcus</taxon>
    </lineage>
</organism>
<feature type="domain" description="LcnD-like long helical bundle" evidence="9">
    <location>
        <begin position="98"/>
        <end position="310"/>
    </location>
</feature>
<feature type="coiled-coil region" evidence="7">
    <location>
        <begin position="284"/>
        <end position="311"/>
    </location>
</feature>
<keyword evidence="7" id="KW-0175">Coiled coil</keyword>
<gene>
    <name evidence="12" type="primary">comB</name>
    <name evidence="12" type="ORF">ERS132539_01617</name>
</gene>
<dbReference type="InterPro" id="IPR050739">
    <property type="entry name" value="MFP"/>
</dbReference>
<dbReference type="Pfam" id="PF25940">
    <property type="entry name" value="LcnD_C"/>
    <property type="match status" value="1"/>
</dbReference>
<dbReference type="NCBIfam" id="TIGR01000">
    <property type="entry name" value="bacteriocin_acc"/>
    <property type="match status" value="1"/>
</dbReference>
<dbReference type="GO" id="GO:0005886">
    <property type="term" value="C:plasma membrane"/>
    <property type="evidence" value="ECO:0007669"/>
    <property type="project" value="UniProtKB-SubCell"/>
</dbReference>
<accession>A0A0Z8PE63</accession>
<comment type="similarity">
    <text evidence="2">Belongs to the membrane fusion protein (MFP) (TC 8.A.1) family.</text>
</comment>
<feature type="coiled-coil region" evidence="7">
    <location>
        <begin position="99"/>
        <end position="129"/>
    </location>
</feature>
<dbReference type="Proteomes" id="UP000069526">
    <property type="component" value="Unassembled WGS sequence"/>
</dbReference>
<keyword evidence="4 8" id="KW-0812">Transmembrane</keyword>
<evidence type="ECO:0000256" key="5">
    <source>
        <dbReference type="ARBA" id="ARBA00022989"/>
    </source>
</evidence>
<dbReference type="InterPro" id="IPR058795">
    <property type="entry name" value="LcnD_C"/>
</dbReference>
<dbReference type="Pfam" id="PF25935">
    <property type="entry name" value="BSH_LcnD"/>
    <property type="match status" value="1"/>
</dbReference>
<dbReference type="InterPro" id="IPR005696">
    <property type="entry name" value="MesE/LcnD"/>
</dbReference>
<dbReference type="RefSeq" id="WP_044766671.1">
    <property type="nucleotide sequence ID" value="NZ_CEIH01000030.1"/>
</dbReference>
<evidence type="ECO:0000313" key="12">
    <source>
        <dbReference type="EMBL" id="CYW44075.1"/>
    </source>
</evidence>
<feature type="domain" description="LcnD-like C-terminal" evidence="11">
    <location>
        <begin position="353"/>
        <end position="441"/>
    </location>
</feature>
<dbReference type="PANTHER" id="PTHR30386">
    <property type="entry name" value="MEMBRANE FUSION SUBUNIT OF EMRAB-TOLC MULTIDRUG EFFLUX PUMP"/>
    <property type="match status" value="1"/>
</dbReference>
<evidence type="ECO:0000256" key="8">
    <source>
        <dbReference type="SAM" id="Phobius"/>
    </source>
</evidence>
<evidence type="ECO:0000256" key="2">
    <source>
        <dbReference type="ARBA" id="ARBA00009477"/>
    </source>
</evidence>
<evidence type="ECO:0000259" key="11">
    <source>
        <dbReference type="Pfam" id="PF25940"/>
    </source>
</evidence>
<evidence type="ECO:0000256" key="6">
    <source>
        <dbReference type="ARBA" id="ARBA00023136"/>
    </source>
</evidence>
<dbReference type="AlphaFoldDB" id="A0A0Z8PE63"/>
<sequence>MYEELLESSEFYQKRYHNFSSKLILPVFALMVFLVVFLAFFKKEITLKSAATVEPVKVLAQVQSTSSNKIILNSLKENLVVNVGDVLIKYDSTNETLQQDNSEDQLSLLQKQKEQLELLKLSYETTTSQFPETDTFGYYRRFEDYLNQRQTLESSVSQQNGTIASQNAASTNTQNTIGGLINELSGKISDYQALKSAISTGTSIDSMNQGYSLYTTYISQSGTLTSDVEKDSLKNQTITQIDSQIQQFQSELSSYQIQYSSAGVQQSYNSSLDSQLSSLQSQKISEVSQELTALEQKINELENGLDVQNNTLANTEIVSTVAGIVHMNNEVLNAELIPEGTLIAQIYPIIADEKKVLIETYIPSSDISSLKVGDKIKFKTQDSSNKELTLISKISSIDSNATKTETGSYFKVVSEVKLSDKETQVLKYGTSGEIVVVTGEKTYLDYYLDKFLN</sequence>
<feature type="transmembrane region" description="Helical" evidence="8">
    <location>
        <begin position="23"/>
        <end position="41"/>
    </location>
</feature>
<evidence type="ECO:0000259" key="9">
    <source>
        <dbReference type="Pfam" id="PF25887"/>
    </source>
</evidence>
<dbReference type="EMBL" id="FIJK01000042">
    <property type="protein sequence ID" value="CYW44075.1"/>
    <property type="molecule type" value="Genomic_DNA"/>
</dbReference>
<evidence type="ECO:0000256" key="1">
    <source>
        <dbReference type="ARBA" id="ARBA00004162"/>
    </source>
</evidence>
<keyword evidence="5 8" id="KW-1133">Transmembrane helix</keyword>
<reference evidence="12 13" key="1">
    <citation type="submission" date="2016-02" db="EMBL/GenBank/DDBJ databases">
        <authorList>
            <consortium name="Pathogen Informatics"/>
        </authorList>
    </citation>
    <scope>NUCLEOTIDE SEQUENCE [LARGE SCALE GENOMIC DNA]</scope>
    <source>
        <strain evidence="12 13">SS1013</strain>
    </source>
</reference>
<comment type="subcellular location">
    <subcellularLocation>
        <location evidence="1">Cell membrane</location>
        <topology evidence="1">Single-pass membrane protein</topology>
    </subcellularLocation>
</comment>
<evidence type="ECO:0000256" key="4">
    <source>
        <dbReference type="ARBA" id="ARBA00022692"/>
    </source>
</evidence>
<dbReference type="Gene3D" id="2.40.30.170">
    <property type="match status" value="1"/>
</dbReference>
<dbReference type="InterPro" id="IPR058786">
    <property type="entry name" value="BSH_LcnD"/>
</dbReference>
<evidence type="ECO:0000259" key="10">
    <source>
        <dbReference type="Pfam" id="PF25935"/>
    </source>
</evidence>
<keyword evidence="6 8" id="KW-0472">Membrane</keyword>
<feature type="domain" description="LcnD-like barrel-sandwich hybrid" evidence="10">
    <location>
        <begin position="58"/>
        <end position="348"/>
    </location>
</feature>
<dbReference type="PANTHER" id="PTHR30386:SF26">
    <property type="entry name" value="TRANSPORT PROTEIN COMB"/>
    <property type="match status" value="1"/>
</dbReference>
<keyword evidence="3" id="KW-0813">Transport</keyword>
<name>A0A0Z8PE63_STRSU</name>